<keyword evidence="4" id="KW-0862">Zinc</keyword>
<evidence type="ECO:0000313" key="7">
    <source>
        <dbReference type="Proteomes" id="UP000229981"/>
    </source>
</evidence>
<dbReference type="PROSITE" id="PS00903">
    <property type="entry name" value="CYT_DCMP_DEAMINASES_1"/>
    <property type="match status" value="1"/>
</dbReference>
<protein>
    <recommendedName>
        <fullName evidence="5">CMP/dCMP-type deaminase domain-containing protein</fullName>
    </recommendedName>
</protein>
<dbReference type="SUPFAM" id="SSF52374">
    <property type="entry name" value="Nucleotidylyl transferase"/>
    <property type="match status" value="1"/>
</dbReference>
<accession>A0A2H0E134</accession>
<dbReference type="Gene3D" id="3.40.50.620">
    <property type="entry name" value="HUPs"/>
    <property type="match status" value="1"/>
</dbReference>
<dbReference type="InterPro" id="IPR016192">
    <property type="entry name" value="APOBEC/CMP_deaminase_Zn-bd"/>
</dbReference>
<sequence>MNVQLRSSTRGNSFHGFPLSFQLMKIITLSKLTKEIKPFTSTLTGDVFDLFNIEHVCYLRACSKVGRPLVVVVQADKTAKIRSGFGRPLMNERQRAEMVAALEFVDFVLILEKPSDYEKYLQIIKPKNYIYPKGIMKHRKFTAHLITEKFPNIKIFFLNNNLHQYDADFLTKRIQARREYFKIKNPIIRRLYFIADNSKATIGRISALITFNNKIVAESDNIESKNLHAEQIVLRKAKLKGVNLKKAKLYILIPPCKLCAQEILKNQLTQIYYLHPYGNDDGIKFLRTRGVKVKKFKFDK</sequence>
<organism evidence="6 7">
    <name type="scientific">Candidatus Beckwithbacteria bacterium CG22_combo_CG10-13_8_21_14_all_01_47_9</name>
    <dbReference type="NCBI Taxonomy" id="1974496"/>
    <lineage>
        <taxon>Bacteria</taxon>
        <taxon>Candidatus Beckwithiibacteriota</taxon>
    </lineage>
</organism>
<name>A0A2H0E134_9BACT</name>
<evidence type="ECO:0000256" key="1">
    <source>
        <dbReference type="ARBA" id="ARBA00022679"/>
    </source>
</evidence>
<dbReference type="SUPFAM" id="SSF53927">
    <property type="entry name" value="Cytidine deaminase-like"/>
    <property type="match status" value="1"/>
</dbReference>
<keyword evidence="3" id="KW-0479">Metal-binding</keyword>
<dbReference type="AlphaFoldDB" id="A0A2H0E134"/>
<proteinExistence type="predicted"/>
<reference evidence="6 7" key="1">
    <citation type="submission" date="2017-09" db="EMBL/GenBank/DDBJ databases">
        <title>Depth-based differentiation of microbial function through sediment-hosted aquifers and enrichment of novel symbionts in the deep terrestrial subsurface.</title>
        <authorList>
            <person name="Probst A.J."/>
            <person name="Ladd B."/>
            <person name="Jarett J.K."/>
            <person name="Geller-Mcgrath D.E."/>
            <person name="Sieber C.M."/>
            <person name="Emerson J.B."/>
            <person name="Anantharaman K."/>
            <person name="Thomas B.C."/>
            <person name="Malmstrom R."/>
            <person name="Stieglmeier M."/>
            <person name="Klingl A."/>
            <person name="Woyke T."/>
            <person name="Ryan C.M."/>
            <person name="Banfield J.F."/>
        </authorList>
    </citation>
    <scope>NUCLEOTIDE SEQUENCE [LARGE SCALE GENOMIC DNA]</scope>
    <source>
        <strain evidence="6">CG22_combo_CG10-13_8_21_14_all_01_47_9</strain>
    </source>
</reference>
<evidence type="ECO:0000313" key="6">
    <source>
        <dbReference type="EMBL" id="PIP88135.1"/>
    </source>
</evidence>
<keyword evidence="1" id="KW-0808">Transferase</keyword>
<evidence type="ECO:0000256" key="3">
    <source>
        <dbReference type="ARBA" id="ARBA00022723"/>
    </source>
</evidence>
<dbReference type="PANTHER" id="PTHR43793">
    <property type="entry name" value="FAD SYNTHASE"/>
    <property type="match status" value="1"/>
</dbReference>
<evidence type="ECO:0000256" key="2">
    <source>
        <dbReference type="ARBA" id="ARBA00022695"/>
    </source>
</evidence>
<dbReference type="GO" id="GO:0016787">
    <property type="term" value="F:hydrolase activity"/>
    <property type="evidence" value="ECO:0007669"/>
    <property type="project" value="InterPro"/>
</dbReference>
<feature type="domain" description="CMP/dCMP-type deaminase" evidence="5">
    <location>
        <begin position="182"/>
        <end position="300"/>
    </location>
</feature>
<comment type="caution">
    <text evidence="6">The sequence shown here is derived from an EMBL/GenBank/DDBJ whole genome shotgun (WGS) entry which is preliminary data.</text>
</comment>
<evidence type="ECO:0000259" key="5">
    <source>
        <dbReference type="PROSITE" id="PS51747"/>
    </source>
</evidence>
<dbReference type="InterPro" id="IPR050385">
    <property type="entry name" value="Archaeal_FAD_synthase"/>
</dbReference>
<dbReference type="Gene3D" id="3.40.140.10">
    <property type="entry name" value="Cytidine Deaminase, domain 2"/>
    <property type="match status" value="1"/>
</dbReference>
<gene>
    <name evidence="6" type="ORF">COW80_01985</name>
</gene>
<dbReference type="EMBL" id="PCTU01000053">
    <property type="protein sequence ID" value="PIP88135.1"/>
    <property type="molecule type" value="Genomic_DNA"/>
</dbReference>
<dbReference type="Pfam" id="PF00383">
    <property type="entry name" value="dCMP_cyt_deam_1"/>
    <property type="match status" value="1"/>
</dbReference>
<dbReference type="PANTHER" id="PTHR43793:SF1">
    <property type="entry name" value="FAD SYNTHASE"/>
    <property type="match status" value="1"/>
</dbReference>
<dbReference type="Proteomes" id="UP000229981">
    <property type="component" value="Unassembled WGS sequence"/>
</dbReference>
<evidence type="ECO:0000256" key="4">
    <source>
        <dbReference type="ARBA" id="ARBA00022833"/>
    </source>
</evidence>
<dbReference type="GO" id="GO:0008270">
    <property type="term" value="F:zinc ion binding"/>
    <property type="evidence" value="ECO:0007669"/>
    <property type="project" value="InterPro"/>
</dbReference>
<dbReference type="PROSITE" id="PS51747">
    <property type="entry name" value="CYT_DCMP_DEAMINASES_2"/>
    <property type="match status" value="1"/>
</dbReference>
<dbReference type="InterPro" id="IPR014729">
    <property type="entry name" value="Rossmann-like_a/b/a_fold"/>
</dbReference>
<keyword evidence="2" id="KW-0548">Nucleotidyltransferase</keyword>
<dbReference type="GO" id="GO:0016779">
    <property type="term" value="F:nucleotidyltransferase activity"/>
    <property type="evidence" value="ECO:0007669"/>
    <property type="project" value="UniProtKB-KW"/>
</dbReference>
<dbReference type="InterPro" id="IPR016193">
    <property type="entry name" value="Cytidine_deaminase-like"/>
</dbReference>
<dbReference type="InterPro" id="IPR002125">
    <property type="entry name" value="CMP_dCMP_dom"/>
</dbReference>